<dbReference type="PROSITE" id="PS51819">
    <property type="entry name" value="VOC"/>
    <property type="match status" value="1"/>
</dbReference>
<dbReference type="InterPro" id="IPR050611">
    <property type="entry name" value="ABCF"/>
</dbReference>
<dbReference type="InterPro" id="IPR037523">
    <property type="entry name" value="VOC_core"/>
</dbReference>
<dbReference type="Pfam" id="PF00005">
    <property type="entry name" value="ABC_tran"/>
    <property type="match status" value="1"/>
</dbReference>
<dbReference type="Gene3D" id="3.40.50.300">
    <property type="entry name" value="P-loop containing nucleotide triphosphate hydrolases"/>
    <property type="match status" value="1"/>
</dbReference>
<dbReference type="OrthoDB" id="5592724at2"/>
<keyword evidence="3" id="KW-0067">ATP-binding</keyword>
<gene>
    <name evidence="3" type="ORF">E1267_43485</name>
</gene>
<evidence type="ECO:0000256" key="1">
    <source>
        <dbReference type="ARBA" id="ARBA00022737"/>
    </source>
</evidence>
<proteinExistence type="predicted"/>
<name>A0A4R4MCD2_9ACTN</name>
<dbReference type="RefSeq" id="WP_132342123.1">
    <property type="nucleotide sequence ID" value="NZ_SMJZ01000401.1"/>
</dbReference>
<dbReference type="GO" id="GO:0005524">
    <property type="term" value="F:ATP binding"/>
    <property type="evidence" value="ECO:0007669"/>
    <property type="project" value="UniProtKB-KW"/>
</dbReference>
<dbReference type="SUPFAM" id="SSF52540">
    <property type="entry name" value="P-loop containing nucleoside triphosphate hydrolases"/>
    <property type="match status" value="1"/>
</dbReference>
<reference evidence="3 4" key="1">
    <citation type="submission" date="2019-02" db="EMBL/GenBank/DDBJ databases">
        <title>Draft genome sequences of novel Actinobacteria.</title>
        <authorList>
            <person name="Sahin N."/>
            <person name="Ay H."/>
            <person name="Saygin H."/>
        </authorList>
    </citation>
    <scope>NUCLEOTIDE SEQUENCE [LARGE SCALE GENOMIC DNA]</scope>
    <source>
        <strain evidence="3 4">KC201</strain>
    </source>
</reference>
<evidence type="ECO:0000313" key="4">
    <source>
        <dbReference type="Proteomes" id="UP000295157"/>
    </source>
</evidence>
<feature type="domain" description="VOC" evidence="2">
    <location>
        <begin position="18"/>
        <end position="137"/>
    </location>
</feature>
<dbReference type="PANTHER" id="PTHR19211:SF14">
    <property type="entry name" value="ATP-BINDING CASSETTE SUB-FAMILY F MEMBER 1"/>
    <property type="match status" value="1"/>
</dbReference>
<dbReference type="InterPro" id="IPR027417">
    <property type="entry name" value="P-loop_NTPase"/>
</dbReference>
<keyword evidence="3" id="KW-0547">Nucleotide-binding</keyword>
<dbReference type="EMBL" id="SMJZ01000401">
    <property type="protein sequence ID" value="TDB93240.1"/>
    <property type="molecule type" value="Genomic_DNA"/>
</dbReference>
<evidence type="ECO:0000259" key="2">
    <source>
        <dbReference type="PROSITE" id="PS51819"/>
    </source>
</evidence>
<organism evidence="3 4">
    <name type="scientific">Nonomuraea longispora</name>
    <dbReference type="NCBI Taxonomy" id="1848320"/>
    <lineage>
        <taxon>Bacteria</taxon>
        <taxon>Bacillati</taxon>
        <taxon>Actinomycetota</taxon>
        <taxon>Actinomycetes</taxon>
        <taxon>Streptosporangiales</taxon>
        <taxon>Streptosporangiaceae</taxon>
        <taxon>Nonomuraea</taxon>
    </lineage>
</organism>
<keyword evidence="4" id="KW-1185">Reference proteome</keyword>
<comment type="caution">
    <text evidence="3">The sequence shown here is derived from an EMBL/GenBank/DDBJ whole genome shotgun (WGS) entry which is preliminary data.</text>
</comment>
<dbReference type="Proteomes" id="UP000295157">
    <property type="component" value="Unassembled WGS sequence"/>
</dbReference>
<accession>A0A4R4MCD2</accession>
<dbReference type="GO" id="GO:0016887">
    <property type="term" value="F:ATP hydrolysis activity"/>
    <property type="evidence" value="ECO:0007669"/>
    <property type="project" value="InterPro"/>
</dbReference>
<dbReference type="AlphaFoldDB" id="A0A4R4MCD2"/>
<keyword evidence="1" id="KW-0677">Repeat</keyword>
<protein>
    <submittedName>
        <fullName evidence="3">ATP-binding cassette domain-containing protein</fullName>
    </submittedName>
</protein>
<feature type="non-terminal residue" evidence="3">
    <location>
        <position position="158"/>
    </location>
</feature>
<sequence>MGHIEVSGLTYLLPDGRPLLWDVSFKVGDGAKAALVGPNGAGKTTLLRLITGELVPAAGRISCSGGIGVMRQFLGTGTVHDLLLSVAPRDVHETAAALDAAGSAIELRDDEPRQLAYAQAIADYADAGGYDLEVVWDVCTTEALGLPFAQAGGRGVGT</sequence>
<dbReference type="InterPro" id="IPR003439">
    <property type="entry name" value="ABC_transporter-like_ATP-bd"/>
</dbReference>
<evidence type="ECO:0000313" key="3">
    <source>
        <dbReference type="EMBL" id="TDB93240.1"/>
    </source>
</evidence>
<dbReference type="PANTHER" id="PTHR19211">
    <property type="entry name" value="ATP-BINDING TRANSPORT PROTEIN-RELATED"/>
    <property type="match status" value="1"/>
</dbReference>